<gene>
    <name evidence="2" type="ORF">EVAR_44044_1</name>
</gene>
<keyword evidence="3" id="KW-1185">Reference proteome</keyword>
<name>A0A4C1XGC4_EUMVA</name>
<dbReference type="AlphaFoldDB" id="A0A4C1XGC4"/>
<evidence type="ECO:0000313" key="3">
    <source>
        <dbReference type="Proteomes" id="UP000299102"/>
    </source>
</evidence>
<feature type="region of interest" description="Disordered" evidence="1">
    <location>
        <begin position="1"/>
        <end position="21"/>
    </location>
</feature>
<evidence type="ECO:0000313" key="2">
    <source>
        <dbReference type="EMBL" id="GBP62991.1"/>
    </source>
</evidence>
<dbReference type="Proteomes" id="UP000299102">
    <property type="component" value="Unassembled WGS sequence"/>
</dbReference>
<evidence type="ECO:0000256" key="1">
    <source>
        <dbReference type="SAM" id="MobiDB-lite"/>
    </source>
</evidence>
<organism evidence="2 3">
    <name type="scientific">Eumeta variegata</name>
    <name type="common">Bagworm moth</name>
    <name type="synonym">Eumeta japonica</name>
    <dbReference type="NCBI Taxonomy" id="151549"/>
    <lineage>
        <taxon>Eukaryota</taxon>
        <taxon>Metazoa</taxon>
        <taxon>Ecdysozoa</taxon>
        <taxon>Arthropoda</taxon>
        <taxon>Hexapoda</taxon>
        <taxon>Insecta</taxon>
        <taxon>Pterygota</taxon>
        <taxon>Neoptera</taxon>
        <taxon>Endopterygota</taxon>
        <taxon>Lepidoptera</taxon>
        <taxon>Glossata</taxon>
        <taxon>Ditrysia</taxon>
        <taxon>Tineoidea</taxon>
        <taxon>Psychidae</taxon>
        <taxon>Oiketicinae</taxon>
        <taxon>Eumeta</taxon>
    </lineage>
</organism>
<dbReference type="EMBL" id="BGZK01000855">
    <property type="protein sequence ID" value="GBP62991.1"/>
    <property type="molecule type" value="Genomic_DNA"/>
</dbReference>
<sequence length="78" mass="8509">MQSLLHTFSVQNHENSSQTAESVSLTGQIAVEQQTSRLKVLTLESSTMTGLGTIEAVITTDFSNIRNQPMVLINSQSE</sequence>
<comment type="caution">
    <text evidence="2">The sequence shown here is derived from an EMBL/GenBank/DDBJ whole genome shotgun (WGS) entry which is preliminary data.</text>
</comment>
<protein>
    <submittedName>
        <fullName evidence="2">Uncharacterized protein</fullName>
    </submittedName>
</protein>
<reference evidence="2 3" key="1">
    <citation type="journal article" date="2019" name="Commun. Biol.">
        <title>The bagworm genome reveals a unique fibroin gene that provides high tensile strength.</title>
        <authorList>
            <person name="Kono N."/>
            <person name="Nakamura H."/>
            <person name="Ohtoshi R."/>
            <person name="Tomita M."/>
            <person name="Numata K."/>
            <person name="Arakawa K."/>
        </authorList>
    </citation>
    <scope>NUCLEOTIDE SEQUENCE [LARGE SCALE GENOMIC DNA]</scope>
</reference>
<proteinExistence type="predicted"/>
<accession>A0A4C1XGC4</accession>